<dbReference type="EMBL" id="JABXXO010000014">
    <property type="protein sequence ID" value="KAF7761164.1"/>
    <property type="molecule type" value="Genomic_DNA"/>
</dbReference>
<dbReference type="SUPFAM" id="SSF53098">
    <property type="entry name" value="Ribonuclease H-like"/>
    <property type="match status" value="1"/>
</dbReference>
<organism evidence="3 4">
    <name type="scientific">Agaricus bisporus var. burnettii</name>
    <dbReference type="NCBI Taxonomy" id="192524"/>
    <lineage>
        <taxon>Eukaryota</taxon>
        <taxon>Fungi</taxon>
        <taxon>Dikarya</taxon>
        <taxon>Basidiomycota</taxon>
        <taxon>Agaricomycotina</taxon>
        <taxon>Agaricomycetes</taxon>
        <taxon>Agaricomycetidae</taxon>
        <taxon>Agaricales</taxon>
        <taxon>Agaricineae</taxon>
        <taxon>Agaricaceae</taxon>
        <taxon>Agaricus</taxon>
    </lineage>
</organism>
<feature type="compositionally biased region" description="Acidic residues" evidence="1">
    <location>
        <begin position="75"/>
        <end position="91"/>
    </location>
</feature>
<name>A0A8H7C3Y1_AGABI</name>
<dbReference type="AlphaFoldDB" id="A0A8H7C3Y1"/>
<dbReference type="Pfam" id="PF05699">
    <property type="entry name" value="Dimer_Tnp_hAT"/>
    <property type="match status" value="1"/>
</dbReference>
<dbReference type="Proteomes" id="UP000629468">
    <property type="component" value="Unassembled WGS sequence"/>
</dbReference>
<protein>
    <recommendedName>
        <fullName evidence="2">HAT C-terminal dimerisation domain-containing protein</fullName>
    </recommendedName>
</protein>
<evidence type="ECO:0000256" key="1">
    <source>
        <dbReference type="SAM" id="MobiDB-lite"/>
    </source>
</evidence>
<evidence type="ECO:0000259" key="2">
    <source>
        <dbReference type="Pfam" id="PF05699"/>
    </source>
</evidence>
<dbReference type="InterPro" id="IPR012337">
    <property type="entry name" value="RNaseH-like_sf"/>
</dbReference>
<evidence type="ECO:0000313" key="3">
    <source>
        <dbReference type="EMBL" id="KAF7761164.1"/>
    </source>
</evidence>
<gene>
    <name evidence="3" type="ORF">Agabi119p4_10573</name>
</gene>
<dbReference type="PANTHER" id="PTHR23272">
    <property type="entry name" value="BED FINGER-RELATED"/>
    <property type="match status" value="1"/>
</dbReference>
<comment type="caution">
    <text evidence="3">The sequence shown here is derived from an EMBL/GenBank/DDBJ whole genome shotgun (WGS) entry which is preliminary data.</text>
</comment>
<dbReference type="GO" id="GO:0046983">
    <property type="term" value="F:protein dimerization activity"/>
    <property type="evidence" value="ECO:0007669"/>
    <property type="project" value="InterPro"/>
</dbReference>
<reference evidence="3 4" key="1">
    <citation type="journal article" name="Sci. Rep.">
        <title>Telomere-to-telomere assembled and centromere annotated genomes of the two main subspecies of the button mushroom Agaricus bisporus reveal especially polymorphic chromosome ends.</title>
        <authorList>
            <person name="Sonnenberg A.S.M."/>
            <person name="Sedaghat-Telgerd N."/>
            <person name="Lavrijssen B."/>
            <person name="Ohm R.A."/>
            <person name="Hendrickx P.M."/>
            <person name="Scholtmeijer K."/>
            <person name="Baars J.J.P."/>
            <person name="van Peer A."/>
        </authorList>
    </citation>
    <scope>NUCLEOTIDE SEQUENCE [LARGE SCALE GENOMIC DNA]</scope>
    <source>
        <strain evidence="3 4">H119_p4</strain>
    </source>
</reference>
<dbReference type="InterPro" id="IPR008906">
    <property type="entry name" value="HATC_C_dom"/>
</dbReference>
<proteinExistence type="predicted"/>
<feature type="region of interest" description="Disordered" evidence="1">
    <location>
        <begin position="62"/>
        <end position="96"/>
    </location>
</feature>
<feature type="domain" description="HAT C-terminal dimerisation" evidence="2">
    <location>
        <begin position="424"/>
        <end position="454"/>
    </location>
</feature>
<dbReference type="PANTHER" id="PTHR23272:SF161">
    <property type="entry name" value="ZINC FINGER BED DOMAIN-CONTAINING PROTEIN RICESLEEPER 1-LIKE"/>
    <property type="match status" value="1"/>
</dbReference>
<accession>A0A8H7C3Y1</accession>
<sequence length="463" mass="52768">MAVTVQYEKEGQIVSWLLDIRELDKILGVTCDNTTNNDVMVENMGVEVEDFDGDASHLYSESAHKTQKKQRADEVYDAQDVETDEEEENDNDVDHTLAGGNERLAGDLATIRQLAGMLERQQQRARLEEAPEETANDLEDIGWIDERWSMSEDKLENLTQSVMPARQMLVKLRKIVFAVKNSPTVIAPRWNEICVAKGLSKRHIPTQAIDALTSERSLKLRAYEMDSEEWEIATELCKVLKIFKDATLFFSKASTSTITAVIPAMDHFDEVLTTTGDSPAVPPSIRVTIHQGLQTLNRYYNKTDHSKIYRVAMVLDPHYKMAYFRRLKWEEDWIKTAVDLVKTEFAIYASLEIDVEENNDIHSALLDNPQLSFEVEESLNMFESFIMGGPAISTLSATVPVLDEVKLYLSTGPETLKYMDHGQEKSFTPLEWWVNHRGTYPRLSCMALDYLSVPGECYEFTNL</sequence>
<evidence type="ECO:0000313" key="4">
    <source>
        <dbReference type="Proteomes" id="UP000629468"/>
    </source>
</evidence>